<dbReference type="RefSeq" id="WP_188977756.1">
    <property type="nucleotide sequence ID" value="NZ_BMPG01000002.1"/>
</dbReference>
<dbReference type="AlphaFoldDB" id="A0A830F6A8"/>
<sequence length="147" mass="15260">MADVTRTPDRRAVSTTVGYVLNLAVALLLVTGLLTAAGTFVEDQRQLATQDELGVVGERFTAGLATADRLATTGDSGHVDLRLPTTVAGHPYQIRVFANHTVVLATDTADISVTTTYPDAIDGLSGTVDGGTVRISFDASGVEVTNA</sequence>
<evidence type="ECO:0000313" key="2">
    <source>
        <dbReference type="EMBL" id="GGL58733.1"/>
    </source>
</evidence>
<dbReference type="Pfam" id="PF23928">
    <property type="entry name" value="DUF7266"/>
    <property type="match status" value="1"/>
</dbReference>
<evidence type="ECO:0008006" key="4">
    <source>
        <dbReference type="Google" id="ProtNLM"/>
    </source>
</evidence>
<organism evidence="2 3">
    <name type="scientific">Halocalculus aciditolerans</name>
    <dbReference type="NCBI Taxonomy" id="1383812"/>
    <lineage>
        <taxon>Archaea</taxon>
        <taxon>Methanobacteriati</taxon>
        <taxon>Methanobacteriota</taxon>
        <taxon>Stenosarchaea group</taxon>
        <taxon>Halobacteria</taxon>
        <taxon>Halobacteriales</taxon>
        <taxon>Halobacteriaceae</taxon>
        <taxon>Halocalculus</taxon>
    </lineage>
</organism>
<keyword evidence="1" id="KW-0472">Membrane</keyword>
<accession>A0A830F6A8</accession>
<reference evidence="2" key="1">
    <citation type="journal article" date="2014" name="Int. J. Syst. Evol. Microbiol.">
        <title>Complete genome sequence of Corynebacterium casei LMG S-19264T (=DSM 44701T), isolated from a smear-ripened cheese.</title>
        <authorList>
            <consortium name="US DOE Joint Genome Institute (JGI-PGF)"/>
            <person name="Walter F."/>
            <person name="Albersmeier A."/>
            <person name="Kalinowski J."/>
            <person name="Ruckert C."/>
        </authorList>
    </citation>
    <scope>NUCLEOTIDE SEQUENCE</scope>
    <source>
        <strain evidence="2">JCM 19596</strain>
    </source>
</reference>
<proteinExistence type="predicted"/>
<evidence type="ECO:0000313" key="3">
    <source>
        <dbReference type="Proteomes" id="UP000607197"/>
    </source>
</evidence>
<comment type="caution">
    <text evidence="2">The sequence shown here is derived from an EMBL/GenBank/DDBJ whole genome shotgun (WGS) entry which is preliminary data.</text>
</comment>
<name>A0A830F6A8_9EURY</name>
<protein>
    <recommendedName>
        <fullName evidence="4">Secreted glycoprotein</fullName>
    </recommendedName>
</protein>
<feature type="transmembrane region" description="Helical" evidence="1">
    <location>
        <begin position="20"/>
        <end position="41"/>
    </location>
</feature>
<reference evidence="2" key="2">
    <citation type="submission" date="2020-09" db="EMBL/GenBank/DDBJ databases">
        <authorList>
            <person name="Sun Q."/>
            <person name="Ohkuma M."/>
        </authorList>
    </citation>
    <scope>NUCLEOTIDE SEQUENCE</scope>
    <source>
        <strain evidence="2">JCM 19596</strain>
    </source>
</reference>
<keyword evidence="3" id="KW-1185">Reference proteome</keyword>
<gene>
    <name evidence="2" type="ORF">GCM10009039_16220</name>
</gene>
<keyword evidence="1" id="KW-0812">Transmembrane</keyword>
<keyword evidence="1" id="KW-1133">Transmembrane helix</keyword>
<dbReference type="OrthoDB" id="226715at2157"/>
<dbReference type="Proteomes" id="UP000607197">
    <property type="component" value="Unassembled WGS sequence"/>
</dbReference>
<dbReference type="EMBL" id="BMPG01000002">
    <property type="protein sequence ID" value="GGL58733.1"/>
    <property type="molecule type" value="Genomic_DNA"/>
</dbReference>
<dbReference type="InterPro" id="IPR055690">
    <property type="entry name" value="DUF7266"/>
</dbReference>
<evidence type="ECO:0000256" key="1">
    <source>
        <dbReference type="SAM" id="Phobius"/>
    </source>
</evidence>